<feature type="region of interest" description="Disordered" evidence="1">
    <location>
        <begin position="1"/>
        <end position="33"/>
    </location>
</feature>
<evidence type="ECO:0000313" key="2">
    <source>
        <dbReference type="EMBL" id="CRK48588.1"/>
    </source>
</evidence>
<dbReference type="Proteomes" id="UP000045706">
    <property type="component" value="Unassembled WGS sequence"/>
</dbReference>
<feature type="non-terminal residue" evidence="2">
    <location>
        <position position="1"/>
    </location>
</feature>
<accession>A0A0G4NQ13</accession>
<feature type="compositionally biased region" description="Basic residues" evidence="1">
    <location>
        <begin position="72"/>
        <end position="91"/>
    </location>
</feature>
<reference evidence="3" key="1">
    <citation type="submission" date="2015-05" db="EMBL/GenBank/DDBJ databases">
        <authorList>
            <person name="Fogelqvist Johan"/>
        </authorList>
    </citation>
    <scope>NUCLEOTIDE SEQUENCE [LARGE SCALE GENOMIC DNA]</scope>
</reference>
<dbReference type="EMBL" id="CVQI01037710">
    <property type="protein sequence ID" value="CRK48588.1"/>
    <property type="molecule type" value="Genomic_DNA"/>
</dbReference>
<organism evidence="2 3">
    <name type="scientific">Verticillium longisporum</name>
    <name type="common">Verticillium dahliae var. longisporum</name>
    <dbReference type="NCBI Taxonomy" id="100787"/>
    <lineage>
        <taxon>Eukaryota</taxon>
        <taxon>Fungi</taxon>
        <taxon>Dikarya</taxon>
        <taxon>Ascomycota</taxon>
        <taxon>Pezizomycotina</taxon>
        <taxon>Sordariomycetes</taxon>
        <taxon>Hypocreomycetidae</taxon>
        <taxon>Glomerellales</taxon>
        <taxon>Plectosphaerellaceae</taxon>
        <taxon>Verticillium</taxon>
    </lineage>
</organism>
<sequence length="91" mass="10815">VSRHRWRGQASHCLQRRDAQAHSRLHPPPRCRHGPGFPPWYEPALQLLSRPNRQGLVPGRACLRRDSFRPPRPSRRHRCPRPRALCQRRRP</sequence>
<proteinExistence type="predicted"/>
<dbReference type="AlphaFoldDB" id="A0A0G4NQ13"/>
<name>A0A0G4NQ13_VERLO</name>
<protein>
    <submittedName>
        <fullName evidence="2">Uncharacterized protein</fullName>
    </submittedName>
</protein>
<evidence type="ECO:0000256" key="1">
    <source>
        <dbReference type="SAM" id="MobiDB-lite"/>
    </source>
</evidence>
<evidence type="ECO:0000313" key="3">
    <source>
        <dbReference type="Proteomes" id="UP000045706"/>
    </source>
</evidence>
<feature type="compositionally biased region" description="Basic residues" evidence="1">
    <location>
        <begin position="23"/>
        <end position="33"/>
    </location>
</feature>
<gene>
    <name evidence="2" type="ORF">BN1723_020597</name>
</gene>
<feature type="region of interest" description="Disordered" evidence="1">
    <location>
        <begin position="61"/>
        <end position="91"/>
    </location>
</feature>